<dbReference type="InterPro" id="IPR041669">
    <property type="entry name" value="TetR_C_15"/>
</dbReference>
<dbReference type="InterPro" id="IPR001647">
    <property type="entry name" value="HTH_TetR"/>
</dbReference>
<feature type="DNA-binding region" description="H-T-H motif" evidence="2">
    <location>
        <begin position="45"/>
        <end position="64"/>
    </location>
</feature>
<feature type="domain" description="HTH tetR-type" evidence="3">
    <location>
        <begin position="22"/>
        <end position="82"/>
    </location>
</feature>
<sequence>MSTRVSGAAAAMRKAPRQARSRATVDVIVTAGARVLDRHGWAGFTTNEVAQVAGVSIGSVYQYFPNKLALVDAIRRRHFDDVLAVLQRAHDRRASAGRRLEGLIGDLIAAHRDYPALHRVLLDLPDPGGAKDAYDTFQKEYLRRYALIVAACRGRAPVKADTLTAQVLSSALEGVVHNAARRGLLTDPKLKRELVGLARRYVEDPCAATTNSRS</sequence>
<evidence type="ECO:0000259" key="3">
    <source>
        <dbReference type="PROSITE" id="PS50977"/>
    </source>
</evidence>
<accession>A0A9Q9UQX5</accession>
<dbReference type="Gene3D" id="1.10.357.10">
    <property type="entry name" value="Tetracycline Repressor, domain 2"/>
    <property type="match status" value="1"/>
</dbReference>
<dbReference type="Pfam" id="PF17918">
    <property type="entry name" value="TetR_C_15"/>
    <property type="match status" value="1"/>
</dbReference>
<dbReference type="GO" id="GO:0003700">
    <property type="term" value="F:DNA-binding transcription factor activity"/>
    <property type="evidence" value="ECO:0007669"/>
    <property type="project" value="TreeGrafter"/>
</dbReference>
<dbReference type="PRINTS" id="PR00455">
    <property type="entry name" value="HTHTETR"/>
</dbReference>
<evidence type="ECO:0000256" key="1">
    <source>
        <dbReference type="ARBA" id="ARBA00023125"/>
    </source>
</evidence>
<reference evidence="4 5" key="1">
    <citation type="submission" date="2019-09" db="EMBL/GenBank/DDBJ databases">
        <authorList>
            <person name="Depoorter E."/>
        </authorList>
    </citation>
    <scope>NUCLEOTIDE SEQUENCE [LARGE SCALE GENOMIC DNA]</scope>
    <source>
        <strain evidence="4">LMG 24066</strain>
    </source>
</reference>
<organism evidence="4 5">
    <name type="scientific">Burkholderia arboris</name>
    <dbReference type="NCBI Taxonomy" id="488730"/>
    <lineage>
        <taxon>Bacteria</taxon>
        <taxon>Pseudomonadati</taxon>
        <taxon>Pseudomonadota</taxon>
        <taxon>Betaproteobacteria</taxon>
        <taxon>Burkholderiales</taxon>
        <taxon>Burkholderiaceae</taxon>
        <taxon>Burkholderia</taxon>
        <taxon>Burkholderia cepacia complex</taxon>
    </lineage>
</organism>
<dbReference type="AlphaFoldDB" id="A0A9Q9UQX5"/>
<comment type="caution">
    <text evidence="4">The sequence shown here is derived from an EMBL/GenBank/DDBJ whole genome shotgun (WGS) entry which is preliminary data.</text>
</comment>
<dbReference type="SUPFAM" id="SSF46689">
    <property type="entry name" value="Homeodomain-like"/>
    <property type="match status" value="1"/>
</dbReference>
<dbReference type="Pfam" id="PF00440">
    <property type="entry name" value="TetR_N"/>
    <property type="match status" value="1"/>
</dbReference>
<evidence type="ECO:0000313" key="5">
    <source>
        <dbReference type="Proteomes" id="UP000494172"/>
    </source>
</evidence>
<dbReference type="InterPro" id="IPR009057">
    <property type="entry name" value="Homeodomain-like_sf"/>
</dbReference>
<dbReference type="Proteomes" id="UP000494172">
    <property type="component" value="Unassembled WGS sequence"/>
</dbReference>
<proteinExistence type="predicted"/>
<name>A0A9Q9UQX5_9BURK</name>
<keyword evidence="1 2" id="KW-0238">DNA-binding</keyword>
<dbReference type="GO" id="GO:0000976">
    <property type="term" value="F:transcription cis-regulatory region binding"/>
    <property type="evidence" value="ECO:0007669"/>
    <property type="project" value="TreeGrafter"/>
</dbReference>
<dbReference type="RefSeq" id="WP_174992853.1">
    <property type="nucleotide sequence ID" value="NZ_CABVPX010000011.1"/>
</dbReference>
<dbReference type="PANTHER" id="PTHR30055">
    <property type="entry name" value="HTH-TYPE TRANSCRIPTIONAL REGULATOR RUTR"/>
    <property type="match status" value="1"/>
</dbReference>
<dbReference type="PROSITE" id="PS50977">
    <property type="entry name" value="HTH_TETR_2"/>
    <property type="match status" value="1"/>
</dbReference>
<evidence type="ECO:0000313" key="4">
    <source>
        <dbReference type="EMBL" id="VWB66790.1"/>
    </source>
</evidence>
<evidence type="ECO:0000256" key="2">
    <source>
        <dbReference type="PROSITE-ProRule" id="PRU00335"/>
    </source>
</evidence>
<dbReference type="InterPro" id="IPR050109">
    <property type="entry name" value="HTH-type_TetR-like_transc_reg"/>
</dbReference>
<dbReference type="PANTHER" id="PTHR30055:SF223">
    <property type="entry name" value="HTH-TYPE TRANSCRIPTIONAL REGULATOR UIDR"/>
    <property type="match status" value="1"/>
</dbReference>
<gene>
    <name evidence="4" type="ORF">BAR24066_03111</name>
</gene>
<protein>
    <submittedName>
        <fullName evidence="4">TetR family transcriptional regulator</fullName>
    </submittedName>
</protein>
<dbReference type="EMBL" id="CABVPX010000011">
    <property type="protein sequence ID" value="VWB66790.1"/>
    <property type="molecule type" value="Genomic_DNA"/>
</dbReference>